<keyword evidence="2" id="KW-0418">Kinase</keyword>
<dbReference type="InterPro" id="IPR027417">
    <property type="entry name" value="P-loop_NTPase"/>
</dbReference>
<dbReference type="Proteomes" id="UP000054422">
    <property type="component" value="Unassembled WGS sequence"/>
</dbReference>
<dbReference type="PRINTS" id="PR00988">
    <property type="entry name" value="URIDINKINASE"/>
</dbReference>
<dbReference type="PANTHER" id="PTHR10285">
    <property type="entry name" value="URIDINE KINASE"/>
    <property type="match status" value="1"/>
</dbReference>
<keyword evidence="3" id="KW-1185">Reference proteome</keyword>
<dbReference type="Pfam" id="PF00485">
    <property type="entry name" value="PRK"/>
    <property type="match status" value="1"/>
</dbReference>
<dbReference type="GO" id="GO:0016301">
    <property type="term" value="F:kinase activity"/>
    <property type="evidence" value="ECO:0007669"/>
    <property type="project" value="UniProtKB-KW"/>
</dbReference>
<dbReference type="OrthoDB" id="5645394at2"/>
<proteinExistence type="predicted"/>
<dbReference type="GO" id="GO:0005524">
    <property type="term" value="F:ATP binding"/>
    <property type="evidence" value="ECO:0007669"/>
    <property type="project" value="InterPro"/>
</dbReference>
<evidence type="ECO:0000313" key="2">
    <source>
        <dbReference type="EMBL" id="KGP63316.1"/>
    </source>
</evidence>
<feature type="domain" description="Phosphoribulokinase/uridine kinase" evidence="1">
    <location>
        <begin position="5"/>
        <end position="186"/>
    </location>
</feature>
<comment type="caution">
    <text evidence="2">The sequence shown here is derived from an EMBL/GenBank/DDBJ whole genome shotgun (WGS) entry which is preliminary data.</text>
</comment>
<name>A0A0A2SUC1_9GAMM</name>
<sequence length="228" mass="26081">MPKFIFVIGGTGSGKSTVSEEIKLKAEDQQLTVSILSLDHYYLPKSKLDPEKPKNFDVPEALEQSLIREHLRDLEAGKAITRPTYSMVTGDRVEEGEVSIEPTNVIIVEGIFAGEYPSFLRRETEKFKVYLQSHQLKDNYTRKEERDMVERKQSESHIQAMKKNQMGGFFQYVATHMVSSDIVIDNIWLPTKNISSEKVPLIVKGELEKLLEFLCPGQQHQDSSRLSY</sequence>
<reference evidence="2 3" key="1">
    <citation type="submission" date="2014-05" db="EMBL/GenBank/DDBJ databases">
        <authorList>
            <person name="Rizzardi K."/>
            <person name="Winiecka-Krusnell J."/>
            <person name="Ramliden M."/>
            <person name="Alm E."/>
            <person name="Andersson S."/>
            <person name="Byfors S."/>
        </authorList>
    </citation>
    <scope>NUCLEOTIDE SEQUENCE [LARGE SCALE GENOMIC DNA]</scope>
    <source>
        <strain evidence="2 3">LEGN</strain>
    </source>
</reference>
<dbReference type="Gene3D" id="3.40.50.300">
    <property type="entry name" value="P-loop containing nucleotide triphosphate hydrolases"/>
    <property type="match status" value="1"/>
</dbReference>
<dbReference type="EMBL" id="JNCF01000020">
    <property type="protein sequence ID" value="KGP63316.1"/>
    <property type="molecule type" value="Genomic_DNA"/>
</dbReference>
<protein>
    <submittedName>
        <fullName evidence="2">Uridine kinase</fullName>
    </submittedName>
</protein>
<evidence type="ECO:0000259" key="1">
    <source>
        <dbReference type="Pfam" id="PF00485"/>
    </source>
</evidence>
<dbReference type="STRING" id="1498499.EP47_09290"/>
<organism evidence="2 3">
    <name type="scientific">Legionella norrlandica</name>
    <dbReference type="NCBI Taxonomy" id="1498499"/>
    <lineage>
        <taxon>Bacteria</taxon>
        <taxon>Pseudomonadati</taxon>
        <taxon>Pseudomonadota</taxon>
        <taxon>Gammaproteobacteria</taxon>
        <taxon>Legionellales</taxon>
        <taxon>Legionellaceae</taxon>
        <taxon>Legionella</taxon>
    </lineage>
</organism>
<gene>
    <name evidence="2" type="ORF">EP47_09290</name>
</gene>
<accession>A0A0A2SUC1</accession>
<dbReference type="RefSeq" id="WP_052117604.1">
    <property type="nucleotide sequence ID" value="NZ_JNCF01000020.1"/>
</dbReference>
<keyword evidence="2" id="KW-0808">Transferase</keyword>
<dbReference type="InterPro" id="IPR006083">
    <property type="entry name" value="PRK/URK"/>
</dbReference>
<evidence type="ECO:0000313" key="3">
    <source>
        <dbReference type="Proteomes" id="UP000054422"/>
    </source>
</evidence>
<dbReference type="AlphaFoldDB" id="A0A0A2SUC1"/>
<dbReference type="SUPFAM" id="SSF52540">
    <property type="entry name" value="P-loop containing nucleoside triphosphate hydrolases"/>
    <property type="match status" value="1"/>
</dbReference>